<dbReference type="OrthoDB" id="10423320at2759"/>
<dbReference type="Gene3D" id="2.40.50.780">
    <property type="match status" value="1"/>
</dbReference>
<name>A0A016VIG3_9BILA</name>
<comment type="caution">
    <text evidence="1">The sequence shown here is derived from an EMBL/GenBank/DDBJ whole genome shotgun (WGS) entry which is preliminary data.</text>
</comment>
<evidence type="ECO:0000313" key="2">
    <source>
        <dbReference type="Proteomes" id="UP000024635"/>
    </source>
</evidence>
<gene>
    <name evidence="1" type="primary">Acey_s0009.g585</name>
    <name evidence="1" type="ORF">Y032_0009g585</name>
</gene>
<reference evidence="2" key="1">
    <citation type="journal article" date="2015" name="Nat. Genet.">
        <title>The genome and transcriptome of the zoonotic hookworm Ancylostoma ceylanicum identify infection-specific gene families.</title>
        <authorList>
            <person name="Schwarz E.M."/>
            <person name="Hu Y."/>
            <person name="Antoshechkin I."/>
            <person name="Miller M.M."/>
            <person name="Sternberg P.W."/>
            <person name="Aroian R.V."/>
        </authorList>
    </citation>
    <scope>NUCLEOTIDE SEQUENCE</scope>
    <source>
        <strain evidence="2">HY135</strain>
    </source>
</reference>
<dbReference type="EMBL" id="JARK01001345">
    <property type="protein sequence ID" value="EYC27220.1"/>
    <property type="molecule type" value="Genomic_DNA"/>
</dbReference>
<organism evidence="1 2">
    <name type="scientific">Ancylostoma ceylanicum</name>
    <dbReference type="NCBI Taxonomy" id="53326"/>
    <lineage>
        <taxon>Eukaryota</taxon>
        <taxon>Metazoa</taxon>
        <taxon>Ecdysozoa</taxon>
        <taxon>Nematoda</taxon>
        <taxon>Chromadorea</taxon>
        <taxon>Rhabditida</taxon>
        <taxon>Rhabditina</taxon>
        <taxon>Rhabditomorpha</taxon>
        <taxon>Strongyloidea</taxon>
        <taxon>Ancylostomatidae</taxon>
        <taxon>Ancylostomatinae</taxon>
        <taxon>Ancylostoma</taxon>
    </lineage>
</organism>
<evidence type="ECO:0000313" key="1">
    <source>
        <dbReference type="EMBL" id="EYC27220.1"/>
    </source>
</evidence>
<dbReference type="AlphaFoldDB" id="A0A016VIG3"/>
<accession>A0A016VIG3</accession>
<protein>
    <submittedName>
        <fullName evidence="1">Uncharacterized protein</fullName>
    </submittedName>
</protein>
<sequence length="118" mass="13663">MRTFIAVLVLCVFAYAKNCPKMTTITQQDIESVSTVALVTAAAIDEKVYQLMYEKYYQVKPPPRKRQPIRTINLNGCDDADVEDDTMYVLGCKIENKDCQFMRRYDQLTPQEQRLLAK</sequence>
<dbReference type="Proteomes" id="UP000024635">
    <property type="component" value="Unassembled WGS sequence"/>
</dbReference>
<proteinExistence type="predicted"/>
<dbReference type="InterPro" id="IPR049084">
    <property type="entry name" value="AceES-2"/>
</dbReference>
<dbReference type="Pfam" id="PF21556">
    <property type="entry name" value="AceES-2"/>
    <property type="match status" value="1"/>
</dbReference>
<keyword evidence="2" id="KW-1185">Reference proteome</keyword>